<evidence type="ECO:0000256" key="3">
    <source>
        <dbReference type="ARBA" id="ARBA00022553"/>
    </source>
</evidence>
<dbReference type="Gene3D" id="2.60.40.10">
    <property type="entry name" value="Immunoglobulins"/>
    <property type="match status" value="1"/>
</dbReference>
<keyword evidence="4" id="KW-0808">Transferase</keyword>
<protein>
    <recommendedName>
        <fullName evidence="2">histidine kinase</fullName>
        <ecNumber evidence="2">2.7.13.3</ecNumber>
    </recommendedName>
</protein>
<dbReference type="CDD" id="cd00146">
    <property type="entry name" value="PKD"/>
    <property type="match status" value="1"/>
</dbReference>
<organism evidence="11">
    <name type="scientific">hydrocarbon metagenome</name>
    <dbReference type="NCBI Taxonomy" id="938273"/>
    <lineage>
        <taxon>unclassified sequences</taxon>
        <taxon>metagenomes</taxon>
        <taxon>ecological metagenomes</taxon>
    </lineage>
</organism>
<dbReference type="InterPro" id="IPR036890">
    <property type="entry name" value="HATPase_C_sf"/>
</dbReference>
<gene>
    <name evidence="11" type="ORF">ASZ90_005279</name>
</gene>
<comment type="caution">
    <text evidence="11">The sequence shown here is derived from an EMBL/GenBank/DDBJ whole genome shotgun (WGS) entry which is preliminary data.</text>
</comment>
<evidence type="ECO:0000256" key="8">
    <source>
        <dbReference type="SAM" id="Phobius"/>
    </source>
</evidence>
<dbReference type="InterPro" id="IPR011123">
    <property type="entry name" value="Y_Y_Y"/>
</dbReference>
<keyword evidence="7" id="KW-0067">ATP-binding</keyword>
<dbReference type="Gene3D" id="3.30.565.10">
    <property type="entry name" value="Histidine kinase-like ATPase, C-terminal domain"/>
    <property type="match status" value="1"/>
</dbReference>
<dbReference type="SUPFAM" id="SSF55874">
    <property type="entry name" value="ATPase domain of HSP90 chaperone/DNA topoisomerase II/histidine kinase"/>
    <property type="match status" value="1"/>
</dbReference>
<evidence type="ECO:0000259" key="10">
    <source>
        <dbReference type="Pfam" id="PF07730"/>
    </source>
</evidence>
<dbReference type="PANTHER" id="PTHR24421">
    <property type="entry name" value="NITRATE/NITRITE SENSOR PROTEIN NARX-RELATED"/>
    <property type="match status" value="1"/>
</dbReference>
<dbReference type="InterPro" id="IPR011712">
    <property type="entry name" value="Sig_transdc_His_kin_sub3_dim/P"/>
</dbReference>
<keyword evidence="8" id="KW-0472">Membrane</keyword>
<evidence type="ECO:0000256" key="7">
    <source>
        <dbReference type="ARBA" id="ARBA00022840"/>
    </source>
</evidence>
<keyword evidence="6 11" id="KW-0418">Kinase</keyword>
<dbReference type="EC" id="2.7.13.3" evidence="2"/>
<evidence type="ECO:0000256" key="6">
    <source>
        <dbReference type="ARBA" id="ARBA00022777"/>
    </source>
</evidence>
<dbReference type="FunFam" id="2.60.40.10:FF:000791">
    <property type="entry name" value="Two-component system sensor histidine kinase/response regulator"/>
    <property type="match status" value="1"/>
</dbReference>
<evidence type="ECO:0000256" key="4">
    <source>
        <dbReference type="ARBA" id="ARBA00022679"/>
    </source>
</evidence>
<dbReference type="Gene3D" id="2.130.10.10">
    <property type="entry name" value="YVTN repeat-like/Quinoprotein amine dehydrogenase"/>
    <property type="match status" value="1"/>
</dbReference>
<dbReference type="PANTHER" id="PTHR24421:SF10">
    <property type="entry name" value="NITRATE_NITRITE SENSOR PROTEIN NARQ"/>
    <property type="match status" value="1"/>
</dbReference>
<proteinExistence type="predicted"/>
<keyword evidence="8" id="KW-1133">Transmembrane helix</keyword>
<dbReference type="AlphaFoldDB" id="A0A0W8FVI5"/>
<reference evidence="11" key="1">
    <citation type="journal article" date="2015" name="Proc. Natl. Acad. Sci. U.S.A.">
        <title>Networks of energetic and metabolic interactions define dynamics in microbial communities.</title>
        <authorList>
            <person name="Embree M."/>
            <person name="Liu J.K."/>
            <person name="Al-Bassam M.M."/>
            <person name="Zengler K."/>
        </authorList>
    </citation>
    <scope>NUCLEOTIDE SEQUENCE</scope>
</reference>
<dbReference type="InterPro" id="IPR015943">
    <property type="entry name" value="WD40/YVTN_repeat-like_dom_sf"/>
</dbReference>
<dbReference type="Pfam" id="PF07730">
    <property type="entry name" value="HisKA_3"/>
    <property type="match status" value="1"/>
</dbReference>
<dbReference type="GO" id="GO:0016020">
    <property type="term" value="C:membrane"/>
    <property type="evidence" value="ECO:0007669"/>
    <property type="project" value="InterPro"/>
</dbReference>
<feature type="transmembrane region" description="Helical" evidence="8">
    <location>
        <begin position="180"/>
        <end position="201"/>
    </location>
</feature>
<dbReference type="InterPro" id="IPR050482">
    <property type="entry name" value="Sensor_HK_TwoCompSys"/>
</dbReference>
<evidence type="ECO:0000256" key="2">
    <source>
        <dbReference type="ARBA" id="ARBA00012438"/>
    </source>
</evidence>
<dbReference type="GO" id="GO:0005524">
    <property type="term" value="F:ATP binding"/>
    <property type="evidence" value="ECO:0007669"/>
    <property type="project" value="UniProtKB-KW"/>
</dbReference>
<keyword evidence="5" id="KW-0547">Nucleotide-binding</keyword>
<dbReference type="GO" id="GO:0000155">
    <property type="term" value="F:phosphorelay sensor kinase activity"/>
    <property type="evidence" value="ECO:0007669"/>
    <property type="project" value="InterPro"/>
</dbReference>
<feature type="domain" description="Signal transduction histidine kinase subgroup 3 dimerisation and phosphoacceptor" evidence="10">
    <location>
        <begin position="215"/>
        <end position="274"/>
    </location>
</feature>
<keyword evidence="8" id="KW-0812">Transmembrane</keyword>
<dbReference type="Gene3D" id="1.20.5.1930">
    <property type="match status" value="1"/>
</dbReference>
<sequence length="409" mass="47074">MFDPIEKTFTNYDYQDGLQSNEFNSNAFMKSKSGTLYFGGINGFNYFNPSSIELNTKVPNIVFTDLYLFNKKLDVGEMVNDRIILEKPITVLETLVLNYSDNIFTIYFSSLDFSAPGKNLYCYKLEDFENEFSNSTSNRFVTYTNLNPGKYVLTVRGSNNNNLWNESGASLVLIIKPPFWLTWWFFMIAASLIVFILYSVYKYRINKILELERLRVKIASDLHDEVGSTLTKVSMRAQMLEMQINGEKESKNLKRISEQAREAVSTMQDIVWAIDSRNDGFNNLIDRMKDTAFSVLTEKNIKVDFSESGIDSDEKLNLEMRQNLYLILKEAVHNIIKHSDASEVNISLTNSDAFLTMMIADNGRSYKKKEHHTGQGLRNIEMRAKKINAECEFKHDNGFIVIVKTPPIL</sequence>
<evidence type="ECO:0000259" key="9">
    <source>
        <dbReference type="Pfam" id="PF07495"/>
    </source>
</evidence>
<keyword evidence="3" id="KW-0597">Phosphoprotein</keyword>
<evidence type="ECO:0000313" key="11">
    <source>
        <dbReference type="EMBL" id="KUG24911.1"/>
    </source>
</evidence>
<dbReference type="CDD" id="cd16917">
    <property type="entry name" value="HATPase_UhpB-NarQ-NarX-like"/>
    <property type="match status" value="1"/>
</dbReference>
<evidence type="ECO:0000256" key="1">
    <source>
        <dbReference type="ARBA" id="ARBA00000085"/>
    </source>
</evidence>
<dbReference type="Pfam" id="PF07495">
    <property type="entry name" value="Y_Y_Y"/>
    <property type="match status" value="1"/>
</dbReference>
<evidence type="ECO:0000256" key="5">
    <source>
        <dbReference type="ARBA" id="ARBA00022741"/>
    </source>
</evidence>
<feature type="domain" description="Two component regulator three Y" evidence="9">
    <location>
        <begin position="112"/>
        <end position="176"/>
    </location>
</feature>
<name>A0A0W8FVI5_9ZZZZ</name>
<dbReference type="GO" id="GO:0046983">
    <property type="term" value="F:protein dimerization activity"/>
    <property type="evidence" value="ECO:0007669"/>
    <property type="project" value="InterPro"/>
</dbReference>
<dbReference type="EMBL" id="LNQE01000800">
    <property type="protein sequence ID" value="KUG24911.1"/>
    <property type="molecule type" value="Genomic_DNA"/>
</dbReference>
<dbReference type="InterPro" id="IPR013783">
    <property type="entry name" value="Ig-like_fold"/>
</dbReference>
<comment type="catalytic activity">
    <reaction evidence="1">
        <text>ATP + protein L-histidine = ADP + protein N-phospho-L-histidine.</text>
        <dbReference type="EC" id="2.7.13.3"/>
    </reaction>
</comment>
<accession>A0A0W8FVI5</accession>